<dbReference type="Pfam" id="PF00766">
    <property type="entry name" value="ETF_alpha"/>
    <property type="match status" value="1"/>
</dbReference>
<evidence type="ECO:0000256" key="6">
    <source>
        <dbReference type="ARBA" id="ARBA00022982"/>
    </source>
</evidence>
<dbReference type="PANTHER" id="PTHR43153">
    <property type="entry name" value="ELECTRON TRANSFER FLAVOPROTEIN ALPHA"/>
    <property type="match status" value="1"/>
</dbReference>
<dbReference type="InterPro" id="IPR014731">
    <property type="entry name" value="ETF_asu_C"/>
</dbReference>
<evidence type="ECO:0000256" key="7">
    <source>
        <dbReference type="ARBA" id="ARBA00025649"/>
    </source>
</evidence>
<keyword evidence="6" id="KW-0249">Electron transport</keyword>
<dbReference type="PROSITE" id="PS00696">
    <property type="entry name" value="ETF_ALPHA"/>
    <property type="match status" value="1"/>
</dbReference>
<name>A0A1H9QHY3_9PSEU</name>
<evidence type="ECO:0000256" key="8">
    <source>
        <dbReference type="PIRSR" id="PIRSR000089-1"/>
    </source>
</evidence>
<dbReference type="InterPro" id="IPR018206">
    <property type="entry name" value="ETF_asu_C_CS"/>
</dbReference>
<dbReference type="InterPro" id="IPR014730">
    <property type="entry name" value="ETF_a/b_N"/>
</dbReference>
<accession>A0A1H9QHY3</accession>
<keyword evidence="5 8" id="KW-0274">FAD</keyword>
<dbReference type="GO" id="GO:0033539">
    <property type="term" value="P:fatty acid beta-oxidation using acyl-CoA dehydrogenase"/>
    <property type="evidence" value="ECO:0007669"/>
    <property type="project" value="TreeGrafter"/>
</dbReference>
<dbReference type="Pfam" id="PF01012">
    <property type="entry name" value="ETF"/>
    <property type="match status" value="1"/>
</dbReference>
<keyword evidence="11" id="KW-1185">Reference proteome</keyword>
<comment type="similarity">
    <text evidence="1">Belongs to the ETF alpha-subunit/FixB family.</text>
</comment>
<dbReference type="PANTHER" id="PTHR43153:SF1">
    <property type="entry name" value="ELECTRON TRANSFER FLAVOPROTEIN SUBUNIT ALPHA, MITOCHONDRIAL"/>
    <property type="match status" value="1"/>
</dbReference>
<evidence type="ECO:0000256" key="2">
    <source>
        <dbReference type="ARBA" id="ARBA00011355"/>
    </source>
</evidence>
<protein>
    <submittedName>
        <fullName evidence="10">Electron transfer flavoprotein alpha subunit</fullName>
    </submittedName>
</protein>
<evidence type="ECO:0000256" key="1">
    <source>
        <dbReference type="ARBA" id="ARBA00005817"/>
    </source>
</evidence>
<feature type="binding site" evidence="8">
    <location>
        <begin position="235"/>
        <end position="236"/>
    </location>
    <ligand>
        <name>FAD</name>
        <dbReference type="ChEBI" id="CHEBI:57692"/>
    </ligand>
</feature>
<gene>
    <name evidence="10" type="ORF">SAMN04487818_104288</name>
</gene>
<dbReference type="EMBL" id="FOGI01000004">
    <property type="protein sequence ID" value="SER60171.1"/>
    <property type="molecule type" value="Genomic_DNA"/>
</dbReference>
<evidence type="ECO:0000256" key="4">
    <source>
        <dbReference type="ARBA" id="ARBA00022630"/>
    </source>
</evidence>
<feature type="binding site" evidence="8">
    <location>
        <position position="287"/>
    </location>
    <ligand>
        <name>FAD</name>
        <dbReference type="ChEBI" id="CHEBI:57692"/>
    </ligand>
</feature>
<feature type="binding site" evidence="8">
    <location>
        <begin position="249"/>
        <end position="253"/>
    </location>
    <ligand>
        <name>FAD</name>
        <dbReference type="ChEBI" id="CHEBI:57692"/>
    </ligand>
</feature>
<feature type="binding site" evidence="8">
    <location>
        <begin position="266"/>
        <end position="273"/>
    </location>
    <ligand>
        <name>FAD</name>
        <dbReference type="ChEBI" id="CHEBI:57692"/>
    </ligand>
</feature>
<dbReference type="FunFam" id="3.40.50.1220:FF:000001">
    <property type="entry name" value="Electron transfer flavoprotein, alpha subunit"/>
    <property type="match status" value="1"/>
</dbReference>
<dbReference type="InterPro" id="IPR014729">
    <property type="entry name" value="Rossmann-like_a/b/a_fold"/>
</dbReference>
<dbReference type="PIRSF" id="PIRSF000089">
    <property type="entry name" value="Electra_flavoP_a"/>
    <property type="match status" value="1"/>
</dbReference>
<evidence type="ECO:0000313" key="10">
    <source>
        <dbReference type="EMBL" id="SER60171.1"/>
    </source>
</evidence>
<dbReference type="Gene3D" id="3.40.50.1220">
    <property type="entry name" value="TPP-binding domain"/>
    <property type="match status" value="1"/>
</dbReference>
<reference evidence="11" key="1">
    <citation type="submission" date="2016-10" db="EMBL/GenBank/DDBJ databases">
        <authorList>
            <person name="Varghese N."/>
            <person name="Submissions S."/>
        </authorList>
    </citation>
    <scope>NUCLEOTIDE SEQUENCE [LARGE SCALE GENOMIC DNA]</scope>
    <source>
        <strain evidence="11">DSM 44260</strain>
    </source>
</reference>
<evidence type="ECO:0000256" key="3">
    <source>
        <dbReference type="ARBA" id="ARBA00022448"/>
    </source>
</evidence>
<comment type="cofactor">
    <cofactor evidence="8">
        <name>FAD</name>
        <dbReference type="ChEBI" id="CHEBI:57692"/>
    </cofactor>
    <text evidence="8">Binds 1 FAD per dimer.</text>
</comment>
<sequence>MSEVLVLVDEIDGEVKKVTFELLTAAREIGEPAAVVVAAPGTAAKVKESLAAYGAAKVYVAESDDVANYLVTPKVDVLANLVGAKSPAAVLIPATAEGKEIAGRLAVRTGSGLLIEAIGVESSGGDVVGVQSIFGGAFTVKAKSTRGTPVVTVRPGGVEAVQAQGAAAEETVEVPAVDAAKATTVTGREPVVGGDRPELTEASIVVSGGRGVGSAEKFEVVEKLADALGAAVGASRAAVDSGYYPAQFQVGQTGKTVSPQLYVALGISGAIQHRAGMQTSKTIVAVNKDAEAPIFEIADFGVVGDLFAVAPRLTDEVAKRKG</sequence>
<dbReference type="GO" id="GO:0009055">
    <property type="term" value="F:electron transfer activity"/>
    <property type="evidence" value="ECO:0007669"/>
    <property type="project" value="InterPro"/>
</dbReference>
<dbReference type="Proteomes" id="UP000199051">
    <property type="component" value="Unassembled WGS sequence"/>
</dbReference>
<dbReference type="Gene3D" id="3.40.50.620">
    <property type="entry name" value="HUPs"/>
    <property type="match status" value="1"/>
</dbReference>
<dbReference type="SMART" id="SM00893">
    <property type="entry name" value="ETF"/>
    <property type="match status" value="1"/>
</dbReference>
<comment type="function">
    <text evidence="7">The electron transfer flavoprotein serves as a specific electron acceptor for other dehydrogenases. It transfers the electrons to the main respiratory chain via ETF-ubiquinone oxidoreductase (ETF dehydrogenase).</text>
</comment>
<keyword evidence="4" id="KW-0285">Flavoprotein</keyword>
<evidence type="ECO:0000313" key="11">
    <source>
        <dbReference type="Proteomes" id="UP000199051"/>
    </source>
</evidence>
<evidence type="ECO:0000259" key="9">
    <source>
        <dbReference type="SMART" id="SM00893"/>
    </source>
</evidence>
<dbReference type="GO" id="GO:0050660">
    <property type="term" value="F:flavin adenine dinucleotide binding"/>
    <property type="evidence" value="ECO:0007669"/>
    <property type="project" value="InterPro"/>
</dbReference>
<dbReference type="RefSeq" id="WP_092776749.1">
    <property type="nucleotide sequence ID" value="NZ_FOGI01000004.1"/>
</dbReference>
<feature type="binding site" evidence="8">
    <location>
        <position position="210"/>
    </location>
    <ligand>
        <name>FAD</name>
        <dbReference type="ChEBI" id="CHEBI:57692"/>
    </ligand>
</feature>
<dbReference type="CDD" id="cd01715">
    <property type="entry name" value="ETF_alpha"/>
    <property type="match status" value="1"/>
</dbReference>
<dbReference type="SUPFAM" id="SSF52467">
    <property type="entry name" value="DHS-like NAD/FAD-binding domain"/>
    <property type="match status" value="1"/>
</dbReference>
<dbReference type="AlphaFoldDB" id="A0A1H9QHY3"/>
<dbReference type="STRING" id="155974.SAMN04487818_104288"/>
<keyword evidence="3" id="KW-0813">Transport</keyword>
<proteinExistence type="inferred from homology"/>
<feature type="domain" description="Electron transfer flavoprotein alpha/beta-subunit N-terminal" evidence="9">
    <location>
        <begin position="4"/>
        <end position="190"/>
    </location>
</feature>
<dbReference type="InterPro" id="IPR033947">
    <property type="entry name" value="ETF_alpha_N"/>
</dbReference>
<comment type="subunit">
    <text evidence="2">Heterodimer of an alpha and a beta subunit.</text>
</comment>
<evidence type="ECO:0000256" key="5">
    <source>
        <dbReference type="ARBA" id="ARBA00022827"/>
    </source>
</evidence>
<dbReference type="InterPro" id="IPR029035">
    <property type="entry name" value="DHS-like_NAD/FAD-binding_dom"/>
</dbReference>
<dbReference type="InterPro" id="IPR001308">
    <property type="entry name" value="ETF_a/FixB"/>
</dbReference>
<organism evidence="10 11">
    <name type="scientific">Actinokineospora terrae</name>
    <dbReference type="NCBI Taxonomy" id="155974"/>
    <lineage>
        <taxon>Bacteria</taxon>
        <taxon>Bacillati</taxon>
        <taxon>Actinomycetota</taxon>
        <taxon>Actinomycetes</taxon>
        <taxon>Pseudonocardiales</taxon>
        <taxon>Pseudonocardiaceae</taxon>
        <taxon>Actinokineospora</taxon>
    </lineage>
</organism>
<dbReference type="SUPFAM" id="SSF52402">
    <property type="entry name" value="Adenine nucleotide alpha hydrolases-like"/>
    <property type="match status" value="1"/>
</dbReference>